<reference evidence="3" key="2">
    <citation type="journal article" date="2021" name="PeerJ">
        <title>Extensive microbial diversity within the chicken gut microbiome revealed by metagenomics and culture.</title>
        <authorList>
            <person name="Gilroy R."/>
            <person name="Ravi A."/>
            <person name="Getino M."/>
            <person name="Pursley I."/>
            <person name="Horton D.L."/>
            <person name="Alikhan N.F."/>
            <person name="Baker D."/>
            <person name="Gharbi K."/>
            <person name="Hall N."/>
            <person name="Watson M."/>
            <person name="Adriaenssens E.M."/>
            <person name="Foster-Nyarko E."/>
            <person name="Jarju S."/>
            <person name="Secka A."/>
            <person name="Antonio M."/>
            <person name="Oren A."/>
            <person name="Chaudhuri R.R."/>
            <person name="La Ragione R."/>
            <person name="Hildebrand F."/>
            <person name="Pallen M.J."/>
        </authorList>
    </citation>
    <scope>NUCLEOTIDE SEQUENCE</scope>
    <source>
        <strain evidence="3">ChiSxjej1B13-7958</strain>
    </source>
</reference>
<dbReference type="AlphaFoldDB" id="A0A9D1DEM7"/>
<comment type="caution">
    <text evidence="3">The sequence shown here is derived from an EMBL/GenBank/DDBJ whole genome shotgun (WGS) entry which is preliminary data.</text>
</comment>
<proteinExistence type="predicted"/>
<evidence type="ECO:0000259" key="1">
    <source>
        <dbReference type="Pfam" id="PF14620"/>
    </source>
</evidence>
<feature type="domain" description="Sporulation protein YpeB PepSY1 and PepSY2" evidence="1">
    <location>
        <begin position="164"/>
        <end position="348"/>
    </location>
</feature>
<feature type="domain" description="Sporulation protein YpeB N-terminal" evidence="2">
    <location>
        <begin position="33"/>
        <end position="162"/>
    </location>
</feature>
<evidence type="ECO:0000259" key="2">
    <source>
        <dbReference type="Pfam" id="PF20769"/>
    </source>
</evidence>
<dbReference type="EMBL" id="DVGZ01000073">
    <property type="protein sequence ID" value="HIR47372.1"/>
    <property type="molecule type" value="Genomic_DNA"/>
</dbReference>
<evidence type="ECO:0000313" key="4">
    <source>
        <dbReference type="Proteomes" id="UP000824242"/>
    </source>
</evidence>
<reference evidence="3" key="1">
    <citation type="submission" date="2020-10" db="EMBL/GenBank/DDBJ databases">
        <authorList>
            <person name="Gilroy R."/>
        </authorList>
    </citation>
    <scope>NUCLEOTIDE SEQUENCE</scope>
    <source>
        <strain evidence="3">ChiSxjej1B13-7958</strain>
    </source>
</reference>
<evidence type="ECO:0000313" key="3">
    <source>
        <dbReference type="EMBL" id="HIR47372.1"/>
    </source>
</evidence>
<accession>A0A9D1DEM7</accession>
<dbReference type="InterPro" id="IPR014239">
    <property type="entry name" value="YpeB_PepSY1-2"/>
</dbReference>
<sequence length="426" mass="46790">MTGKRRNRIRMMTFLAAAFLVLAGTTISGYVEAARLRRDLQYTYDRALGDLNDCVASMQVTLEKSLYANTPTQQNGLAARVMREASMAKGALAVLPVSDGSLFEASRFITQAGDFAMSLSARISAGGTITQEEYESLRQLGEYASRLQESLRTADPDFSSGNSNNFKETTDQFTDYPTLIYDGPFSDHIAQKQPVFLEGKEEIPQGNAQMNAADFLGIGQDQLRHDGDTAGNLATYNFSGETQRITVSRLGGYVVSLIDSREIGESVLSEEEAKQAAAEFLESRGIENMRESYYALSDGVCTINYAYEQDGVLCYPDLIKVSVALDDGSIVEYDASGFLMNHQDQRELNAQKLTADQARESVSPALTPDEGRPALIPTAGLNEVLTYEFLCEGENGEQVLVYINADTGYEEQILILLRTDNGILTR</sequence>
<dbReference type="Pfam" id="PF14620">
    <property type="entry name" value="YPEB_PepSY1-2"/>
    <property type="match status" value="1"/>
</dbReference>
<dbReference type="GO" id="GO:0009847">
    <property type="term" value="P:spore germination"/>
    <property type="evidence" value="ECO:0007669"/>
    <property type="project" value="InterPro"/>
</dbReference>
<protein>
    <submittedName>
        <fullName evidence="3">Germination protein YpeB</fullName>
    </submittedName>
</protein>
<organism evidence="3 4">
    <name type="scientific">Candidatus Caccousia avicola</name>
    <dbReference type="NCBI Taxonomy" id="2840721"/>
    <lineage>
        <taxon>Bacteria</taxon>
        <taxon>Bacillati</taxon>
        <taxon>Bacillota</taxon>
        <taxon>Clostridia</taxon>
        <taxon>Eubacteriales</taxon>
        <taxon>Oscillospiraceae</taxon>
        <taxon>Oscillospiraceae incertae sedis</taxon>
        <taxon>Candidatus Caccousia</taxon>
    </lineage>
</organism>
<dbReference type="Pfam" id="PF20769">
    <property type="entry name" value="YPEB_N"/>
    <property type="match status" value="1"/>
</dbReference>
<name>A0A9D1DEM7_9FIRM</name>
<gene>
    <name evidence="3" type="ORF">IAB89_06895</name>
</gene>
<dbReference type="Proteomes" id="UP000824242">
    <property type="component" value="Unassembled WGS sequence"/>
</dbReference>
<dbReference type="InterPro" id="IPR048402">
    <property type="entry name" value="YpeB_N"/>
</dbReference>